<sequence length="69" mass="8141">YAFFCFRGKGTLYYHIIHKWRDIKPIRRQNLKNNHVSVSVPCSIKALDGSNALNKLKKRTPCNLYIYLN</sequence>
<protein>
    <submittedName>
        <fullName evidence="1">Uncharacterized protein</fullName>
    </submittedName>
</protein>
<dbReference type="EMBL" id="HACA01026108">
    <property type="protein sequence ID" value="CDW43469.1"/>
    <property type="molecule type" value="Transcribed_RNA"/>
</dbReference>
<dbReference type="AlphaFoldDB" id="A0A0K2UYX3"/>
<proteinExistence type="predicted"/>
<evidence type="ECO:0000313" key="1">
    <source>
        <dbReference type="EMBL" id="CDW43469.1"/>
    </source>
</evidence>
<accession>A0A0K2UYX3</accession>
<reference evidence="1" key="1">
    <citation type="submission" date="2014-05" db="EMBL/GenBank/DDBJ databases">
        <authorList>
            <person name="Chronopoulou M."/>
        </authorList>
    </citation>
    <scope>NUCLEOTIDE SEQUENCE</scope>
    <source>
        <tissue evidence="1">Whole organism</tissue>
    </source>
</reference>
<name>A0A0K2UYX3_LEPSM</name>
<feature type="non-terminal residue" evidence="1">
    <location>
        <position position="1"/>
    </location>
</feature>
<organism evidence="1">
    <name type="scientific">Lepeophtheirus salmonis</name>
    <name type="common">Salmon louse</name>
    <name type="synonym">Caligus salmonis</name>
    <dbReference type="NCBI Taxonomy" id="72036"/>
    <lineage>
        <taxon>Eukaryota</taxon>
        <taxon>Metazoa</taxon>
        <taxon>Ecdysozoa</taxon>
        <taxon>Arthropoda</taxon>
        <taxon>Crustacea</taxon>
        <taxon>Multicrustacea</taxon>
        <taxon>Hexanauplia</taxon>
        <taxon>Copepoda</taxon>
        <taxon>Siphonostomatoida</taxon>
        <taxon>Caligidae</taxon>
        <taxon>Lepeophtheirus</taxon>
    </lineage>
</organism>